<accession>A0ABT1M620</accession>
<reference evidence="1 2" key="1">
    <citation type="submission" date="2022-06" db="EMBL/GenBank/DDBJ databases">
        <title>Mycolicibacterium sp. CAU 1645 isolated from seawater.</title>
        <authorList>
            <person name="Kim W."/>
        </authorList>
    </citation>
    <scope>NUCLEOTIDE SEQUENCE [LARGE SCALE GENOMIC DNA]</scope>
    <source>
        <strain evidence="1 2">CAU 1645</strain>
    </source>
</reference>
<evidence type="ECO:0000313" key="2">
    <source>
        <dbReference type="Proteomes" id="UP001651690"/>
    </source>
</evidence>
<sequence length="118" mass="13434">MSPSPSDSTTSKLPEEFADLERFSDWCLPTEEERYQKRLNSTMAEMQEFYDAGMARLEDIMVYVDARFPLASMPDDAKALVHLGQSIVMVSFPIEVWKQPRVLDSGAAYIQLIKEPVV</sequence>
<keyword evidence="2" id="KW-1185">Reference proteome</keyword>
<proteinExistence type="predicted"/>
<name>A0ABT1M620_9MYCO</name>
<gene>
    <name evidence="1" type="ORF">NM203_13760</name>
</gene>
<dbReference type="EMBL" id="JANDBD010000005">
    <property type="protein sequence ID" value="MCP9273252.1"/>
    <property type="molecule type" value="Genomic_DNA"/>
</dbReference>
<evidence type="ECO:0008006" key="3">
    <source>
        <dbReference type="Google" id="ProtNLM"/>
    </source>
</evidence>
<dbReference type="Proteomes" id="UP001651690">
    <property type="component" value="Unassembled WGS sequence"/>
</dbReference>
<dbReference type="RefSeq" id="WP_255060542.1">
    <property type="nucleotide sequence ID" value="NZ_JANDBD010000005.1"/>
</dbReference>
<comment type="caution">
    <text evidence="1">The sequence shown here is derived from an EMBL/GenBank/DDBJ whole genome shotgun (WGS) entry which is preliminary data.</text>
</comment>
<protein>
    <recommendedName>
        <fullName evidence="3">Xaa-Pro dipeptidase</fullName>
    </recommendedName>
</protein>
<evidence type="ECO:0000313" key="1">
    <source>
        <dbReference type="EMBL" id="MCP9273252.1"/>
    </source>
</evidence>
<organism evidence="1 2">
    <name type="scientific">Mycolicibacterium arenosum</name>
    <dbReference type="NCBI Taxonomy" id="2952157"/>
    <lineage>
        <taxon>Bacteria</taxon>
        <taxon>Bacillati</taxon>
        <taxon>Actinomycetota</taxon>
        <taxon>Actinomycetes</taxon>
        <taxon>Mycobacteriales</taxon>
        <taxon>Mycobacteriaceae</taxon>
        <taxon>Mycolicibacterium</taxon>
    </lineage>
</organism>